<evidence type="ECO:0000256" key="5">
    <source>
        <dbReference type="ARBA" id="ARBA00023136"/>
    </source>
</evidence>
<accession>A0A093V274</accession>
<reference key="1">
    <citation type="journal article" date="2014" name="PLoS Genet.">
        <title>Signature Gene Expression Reveals Novel Clues to the Molecular Mechanisms of Dimorphic Transition in Penicillium marneffei.</title>
        <authorList>
            <person name="Yang E."/>
            <person name="Wang G."/>
            <person name="Cai J."/>
            <person name="Woo P.C."/>
            <person name="Lau S.K."/>
            <person name="Yuen K.-Y."/>
            <person name="Chow W.-N."/>
            <person name="Lin X."/>
        </authorList>
    </citation>
    <scope>NUCLEOTIDE SEQUENCE [LARGE SCALE GENOMIC DNA]</scope>
    <source>
        <strain>PM1</strain>
    </source>
</reference>
<dbReference type="AlphaFoldDB" id="A0A093V274"/>
<protein>
    <submittedName>
        <fullName evidence="8">High-affinity nicotinic acid transporter</fullName>
    </submittedName>
</protein>
<organism evidence="8">
    <name type="scientific">Talaromyces marneffei PM1</name>
    <dbReference type="NCBI Taxonomy" id="1077442"/>
    <lineage>
        <taxon>Eukaryota</taxon>
        <taxon>Fungi</taxon>
        <taxon>Dikarya</taxon>
        <taxon>Ascomycota</taxon>
        <taxon>Pezizomycotina</taxon>
        <taxon>Eurotiomycetes</taxon>
        <taxon>Eurotiomycetidae</taxon>
        <taxon>Eurotiales</taxon>
        <taxon>Trichocomaceae</taxon>
        <taxon>Talaromyces</taxon>
        <taxon>Talaromyces sect. Talaromyces</taxon>
    </lineage>
</organism>
<feature type="transmembrane region" description="Helical" evidence="7">
    <location>
        <begin position="338"/>
        <end position="358"/>
    </location>
</feature>
<dbReference type="GO" id="GO:0022857">
    <property type="term" value="F:transmembrane transporter activity"/>
    <property type="evidence" value="ECO:0007669"/>
    <property type="project" value="InterPro"/>
</dbReference>
<comment type="caution">
    <text evidence="8">The sequence shown here is derived from an EMBL/GenBank/DDBJ whole genome shotgun (WGS) entry which is preliminary data.</text>
</comment>
<reference evidence="8" key="2">
    <citation type="journal article" date="2014" name="PLoS Genet.">
        <title>Signature gene expression reveals novel clues to the molecular mechanisms of dimorphic transition in Penicillium marneffei.</title>
        <authorList>
            <person name="Yang E."/>
            <person name="Wang G."/>
            <person name="Cai J."/>
            <person name="Woo P.C."/>
            <person name="Lau S.K."/>
            <person name="Yuen K.-Y."/>
            <person name="Chow W.-N."/>
            <person name="Lin X."/>
        </authorList>
    </citation>
    <scope>NUCLEOTIDE SEQUENCE</scope>
    <source>
        <strain evidence="8">PM1</strain>
    </source>
</reference>
<feature type="transmembrane region" description="Helical" evidence="7">
    <location>
        <begin position="143"/>
        <end position="162"/>
    </location>
</feature>
<dbReference type="InterPro" id="IPR011701">
    <property type="entry name" value="MFS"/>
</dbReference>
<evidence type="ECO:0000256" key="1">
    <source>
        <dbReference type="ARBA" id="ARBA00004141"/>
    </source>
</evidence>
<dbReference type="FunFam" id="1.20.1250.20:FF:000018">
    <property type="entry name" value="MFS transporter permease"/>
    <property type="match status" value="1"/>
</dbReference>
<dbReference type="PANTHER" id="PTHR43791:SF36">
    <property type="entry name" value="TRANSPORTER, PUTATIVE (AFU_ORTHOLOGUE AFUA_6G08340)-RELATED"/>
    <property type="match status" value="1"/>
</dbReference>
<feature type="compositionally biased region" description="Basic and acidic residues" evidence="6">
    <location>
        <begin position="19"/>
        <end position="29"/>
    </location>
</feature>
<proteinExistence type="predicted"/>
<feature type="transmembrane region" description="Helical" evidence="7">
    <location>
        <begin position="364"/>
        <end position="387"/>
    </location>
</feature>
<feature type="transmembrane region" description="Helical" evidence="7">
    <location>
        <begin position="57"/>
        <end position="73"/>
    </location>
</feature>
<evidence type="ECO:0000256" key="6">
    <source>
        <dbReference type="SAM" id="MobiDB-lite"/>
    </source>
</evidence>
<evidence type="ECO:0000256" key="7">
    <source>
        <dbReference type="SAM" id="Phobius"/>
    </source>
</evidence>
<comment type="subcellular location">
    <subcellularLocation>
        <location evidence="1">Membrane</location>
        <topology evidence="1">Multi-pass membrane protein</topology>
    </subcellularLocation>
</comment>
<dbReference type="SUPFAM" id="SSF103473">
    <property type="entry name" value="MFS general substrate transporter"/>
    <property type="match status" value="1"/>
</dbReference>
<feature type="compositionally biased region" description="Acidic residues" evidence="6">
    <location>
        <begin position="1"/>
        <end position="10"/>
    </location>
</feature>
<evidence type="ECO:0000256" key="4">
    <source>
        <dbReference type="ARBA" id="ARBA00022989"/>
    </source>
</evidence>
<evidence type="ECO:0000256" key="3">
    <source>
        <dbReference type="ARBA" id="ARBA00022692"/>
    </source>
</evidence>
<name>A0A093V274_TALMA</name>
<keyword evidence="4 7" id="KW-1133">Transmembrane helix</keyword>
<dbReference type="InterPro" id="IPR036259">
    <property type="entry name" value="MFS_trans_sf"/>
</dbReference>
<feature type="transmembrane region" description="Helical" evidence="7">
    <location>
        <begin position="174"/>
        <end position="193"/>
    </location>
</feature>
<feature type="transmembrane region" description="Helical" evidence="7">
    <location>
        <begin position="205"/>
        <end position="225"/>
    </location>
</feature>
<gene>
    <name evidence="8" type="ORF">GQ26_0300060</name>
</gene>
<evidence type="ECO:0000313" key="8">
    <source>
        <dbReference type="EMBL" id="KFX44074.1"/>
    </source>
</evidence>
<dbReference type="Pfam" id="PF07690">
    <property type="entry name" value="MFS_1"/>
    <property type="match status" value="1"/>
</dbReference>
<keyword evidence="2" id="KW-0813">Transport</keyword>
<dbReference type="HOGENOM" id="CLU_001265_0_1_1"/>
<evidence type="ECO:0000256" key="2">
    <source>
        <dbReference type="ARBA" id="ARBA00022448"/>
    </source>
</evidence>
<feature type="transmembrane region" description="Helical" evidence="7">
    <location>
        <begin position="314"/>
        <end position="331"/>
    </location>
</feature>
<feature type="transmembrane region" description="Helical" evidence="7">
    <location>
        <begin position="112"/>
        <end position="131"/>
    </location>
</feature>
<dbReference type="GO" id="GO:0016020">
    <property type="term" value="C:membrane"/>
    <property type="evidence" value="ECO:0007669"/>
    <property type="project" value="UniProtKB-SubCell"/>
</dbReference>
<sequence>MATAEEDNNIEEAPASLPEAEKPKDAHLEQDTELAPITPGIDPVIEKRVLRKLDRRLPVIMDLCFCYHIWTAATSDLGLDSGKYAWLLTIFYISYTLFEFQALMWKVLKPHRWAAFVMFAWGVIATCQAAARSWSGMMALRFLLGAAEAGFGPGVPYLLSFFYSRRELGLRCGIFLSSAPLAATFAGALAYGITSGHPHIENWRLLFLVEGLPSLAFVPFAYFLLPDSPGEAKFLTEEEKEVAKARSLRRSGEEIASHKIDLKDIVQTLLDPKPWFTAFMYFSCNVSYSSLPVFLPTILEDMGFTAVNAQGLEAPPFFLSFLVTIFSTWVADKLEQRGLVIAILSTIGAVGYVIIAAAETVGVRYFGVFLAASGVFPAIGNILSWVLSTRPLPLPLYPVI</sequence>
<feature type="transmembrane region" description="Helical" evidence="7">
    <location>
        <begin position="85"/>
        <end position="105"/>
    </location>
</feature>
<feature type="transmembrane region" description="Helical" evidence="7">
    <location>
        <begin position="275"/>
        <end position="294"/>
    </location>
</feature>
<dbReference type="Gene3D" id="1.20.1250.20">
    <property type="entry name" value="MFS general substrate transporter like domains"/>
    <property type="match status" value="2"/>
</dbReference>
<keyword evidence="5 7" id="KW-0472">Membrane</keyword>
<dbReference type="PANTHER" id="PTHR43791">
    <property type="entry name" value="PERMEASE-RELATED"/>
    <property type="match status" value="1"/>
</dbReference>
<dbReference type="EMBL" id="JPOX01000030">
    <property type="protein sequence ID" value="KFX44074.1"/>
    <property type="molecule type" value="Genomic_DNA"/>
</dbReference>
<keyword evidence="3 7" id="KW-0812">Transmembrane</keyword>
<feature type="region of interest" description="Disordered" evidence="6">
    <location>
        <begin position="1"/>
        <end position="29"/>
    </location>
</feature>